<dbReference type="CDD" id="cd00438">
    <property type="entry name" value="cupin_RmlC"/>
    <property type="match status" value="1"/>
</dbReference>
<dbReference type="Pfam" id="PF00908">
    <property type="entry name" value="dTDP_sugar_isom"/>
    <property type="match status" value="1"/>
</dbReference>
<comment type="similarity">
    <text evidence="3">Belongs to the dTDP-4-dehydrorhamnose 3,5-epimerase family.</text>
</comment>
<dbReference type="Gene3D" id="2.60.120.10">
    <property type="entry name" value="Jelly Rolls"/>
    <property type="match status" value="1"/>
</dbReference>
<organism evidence="4 5">
    <name type="scientific">Dendrosporobacter quercicolus</name>
    <dbReference type="NCBI Taxonomy" id="146817"/>
    <lineage>
        <taxon>Bacteria</taxon>
        <taxon>Bacillati</taxon>
        <taxon>Bacillota</taxon>
        <taxon>Negativicutes</taxon>
        <taxon>Selenomonadales</taxon>
        <taxon>Sporomusaceae</taxon>
        <taxon>Dendrosporobacter</taxon>
    </lineage>
</organism>
<dbReference type="NCBIfam" id="TIGR01221">
    <property type="entry name" value="rmlC"/>
    <property type="match status" value="1"/>
</dbReference>
<comment type="pathway">
    <text evidence="3">Carbohydrate biosynthesis; dTDP-L-rhamnose biosynthesis.</text>
</comment>
<reference evidence="4 5" key="1">
    <citation type="submission" date="2016-10" db="EMBL/GenBank/DDBJ databases">
        <authorList>
            <person name="de Groot N.N."/>
        </authorList>
    </citation>
    <scope>NUCLEOTIDE SEQUENCE [LARGE SCALE GENOMIC DNA]</scope>
    <source>
        <strain evidence="4 5">DSM 1736</strain>
    </source>
</reference>
<dbReference type="InterPro" id="IPR011051">
    <property type="entry name" value="RmlC_Cupin_sf"/>
</dbReference>
<feature type="site" description="Participates in a stacking interaction with the thymidine ring of dTDP-4-oxo-6-deoxyglucose" evidence="2">
    <location>
        <position position="136"/>
    </location>
</feature>
<dbReference type="EMBL" id="FNHB01000008">
    <property type="protein sequence ID" value="SDM86681.1"/>
    <property type="molecule type" value="Genomic_DNA"/>
</dbReference>
<dbReference type="GO" id="GO:0008830">
    <property type="term" value="F:dTDP-4-dehydrorhamnose 3,5-epimerase activity"/>
    <property type="evidence" value="ECO:0007669"/>
    <property type="project" value="UniProtKB-UniRule"/>
</dbReference>
<accession>A0A1G9WR14</accession>
<proteinExistence type="inferred from homology"/>
<evidence type="ECO:0000256" key="1">
    <source>
        <dbReference type="PIRSR" id="PIRSR600888-1"/>
    </source>
</evidence>
<dbReference type="GO" id="GO:0019305">
    <property type="term" value="P:dTDP-rhamnose biosynthetic process"/>
    <property type="evidence" value="ECO:0007669"/>
    <property type="project" value="UniProtKB-UniRule"/>
</dbReference>
<dbReference type="STRING" id="146817.SAMN04488502_10854"/>
<dbReference type="GO" id="GO:0000271">
    <property type="term" value="P:polysaccharide biosynthetic process"/>
    <property type="evidence" value="ECO:0007669"/>
    <property type="project" value="TreeGrafter"/>
</dbReference>
<protein>
    <recommendedName>
        <fullName evidence="3">dTDP-4-dehydrorhamnose 3,5-epimerase</fullName>
        <ecNumber evidence="3">5.1.3.13</ecNumber>
    </recommendedName>
    <alternativeName>
        <fullName evidence="3">Thymidine diphospho-4-keto-rhamnose 3,5-epimerase</fullName>
    </alternativeName>
</protein>
<dbReference type="InterPro" id="IPR014710">
    <property type="entry name" value="RmlC-like_jellyroll"/>
</dbReference>
<keyword evidence="3" id="KW-0413">Isomerase</keyword>
<evidence type="ECO:0000313" key="5">
    <source>
        <dbReference type="Proteomes" id="UP000214880"/>
    </source>
</evidence>
<dbReference type="RefSeq" id="WP_092074275.1">
    <property type="nucleotide sequence ID" value="NZ_FNHB01000008.1"/>
</dbReference>
<dbReference type="InterPro" id="IPR000888">
    <property type="entry name" value="RmlC-like"/>
</dbReference>
<dbReference type="AlphaFoldDB" id="A0A1G9WR14"/>
<name>A0A1G9WR14_9FIRM</name>
<comment type="catalytic activity">
    <reaction evidence="3">
        <text>dTDP-4-dehydro-6-deoxy-alpha-D-glucose = dTDP-4-dehydro-beta-L-rhamnose</text>
        <dbReference type="Rhea" id="RHEA:16969"/>
        <dbReference type="ChEBI" id="CHEBI:57649"/>
        <dbReference type="ChEBI" id="CHEBI:62830"/>
        <dbReference type="EC" id="5.1.3.13"/>
    </reaction>
</comment>
<dbReference type="OrthoDB" id="9800680at2"/>
<evidence type="ECO:0000313" key="4">
    <source>
        <dbReference type="EMBL" id="SDM86681.1"/>
    </source>
</evidence>
<dbReference type="PANTHER" id="PTHR21047">
    <property type="entry name" value="DTDP-6-DEOXY-D-GLUCOSE-3,5 EPIMERASE"/>
    <property type="match status" value="1"/>
</dbReference>
<evidence type="ECO:0000256" key="3">
    <source>
        <dbReference type="RuleBase" id="RU364069"/>
    </source>
</evidence>
<dbReference type="SUPFAM" id="SSF51182">
    <property type="entry name" value="RmlC-like cupins"/>
    <property type="match status" value="1"/>
</dbReference>
<feature type="active site" description="Proton donor" evidence="1">
    <location>
        <position position="130"/>
    </location>
</feature>
<dbReference type="UniPathway" id="UPA00124"/>
<feature type="active site" description="Proton acceptor" evidence="1">
    <location>
        <position position="61"/>
    </location>
</feature>
<dbReference type="GO" id="GO:0005829">
    <property type="term" value="C:cytosol"/>
    <property type="evidence" value="ECO:0007669"/>
    <property type="project" value="TreeGrafter"/>
</dbReference>
<comment type="subunit">
    <text evidence="3">Homodimer.</text>
</comment>
<evidence type="ECO:0000256" key="2">
    <source>
        <dbReference type="PIRSR" id="PIRSR600888-3"/>
    </source>
</evidence>
<dbReference type="PANTHER" id="PTHR21047:SF2">
    <property type="entry name" value="THYMIDINE DIPHOSPHO-4-KETO-RHAMNOSE 3,5-EPIMERASE"/>
    <property type="match status" value="1"/>
</dbReference>
<keyword evidence="5" id="KW-1185">Reference proteome</keyword>
<comment type="function">
    <text evidence="3">Catalyzes the epimerization of the C3' and C5'positions of dTDP-6-deoxy-D-xylo-4-hexulose, forming dTDP-6-deoxy-L-lyxo-4-hexulose.</text>
</comment>
<dbReference type="EC" id="5.1.3.13" evidence="3"/>
<sequence>MKVIPTKLEGVLIVEPKVFGDARGFFMETWRQQRYAELGIKEPFVQDNLSFSTRGVLRGLHYQQPHPQGKLVSVIQGAVFDVAVDSRYGSPTFGEWVGVELSGDNHQQLWVPPGFAHGFCVLSDSAYFTYKCTDVYTPAAEGGIIWNDPDIGIKWPIADIQLSDKDTKYPRLAAVAPNQLPEYRK</sequence>
<dbReference type="Proteomes" id="UP000214880">
    <property type="component" value="Unassembled WGS sequence"/>
</dbReference>
<gene>
    <name evidence="4" type="ORF">SAMN04488502_10854</name>
</gene>